<dbReference type="AlphaFoldDB" id="F4KXL6"/>
<evidence type="ECO:0000313" key="10">
    <source>
        <dbReference type="EMBL" id="AEE50387.1"/>
    </source>
</evidence>
<evidence type="ECO:0000259" key="8">
    <source>
        <dbReference type="PROSITE" id="PS50893"/>
    </source>
</evidence>
<dbReference type="GO" id="GO:0016887">
    <property type="term" value="F:ATP hydrolysis activity"/>
    <property type="evidence" value="ECO:0007669"/>
    <property type="project" value="InterPro"/>
</dbReference>
<dbReference type="CDD" id="cd03251">
    <property type="entry name" value="ABCC_MsbA"/>
    <property type="match status" value="1"/>
</dbReference>
<dbReference type="SUPFAM" id="SSF52540">
    <property type="entry name" value="P-loop containing nucleoside triphosphate hydrolases"/>
    <property type="match status" value="1"/>
</dbReference>
<reference key="2">
    <citation type="submission" date="2011-04" db="EMBL/GenBank/DDBJ databases">
        <title>Complete sequence of chromosome of Haliscomenobacter hydrossis DSM 1100.</title>
        <authorList>
            <consortium name="US DOE Joint Genome Institute (JGI-PGF)"/>
            <person name="Lucas S."/>
            <person name="Han J."/>
            <person name="Lapidus A."/>
            <person name="Bruce D."/>
            <person name="Goodwin L."/>
            <person name="Pitluck S."/>
            <person name="Peters L."/>
            <person name="Kyrpides N."/>
            <person name="Mavromatis K."/>
            <person name="Ivanova N."/>
            <person name="Ovchinnikova G."/>
            <person name="Pagani I."/>
            <person name="Daligault H."/>
            <person name="Detter J.C."/>
            <person name="Han C."/>
            <person name="Land M."/>
            <person name="Hauser L."/>
            <person name="Markowitz V."/>
            <person name="Cheng J.-F."/>
            <person name="Hugenholtz P."/>
            <person name="Woyke T."/>
            <person name="Wu D."/>
            <person name="Verbarg S."/>
            <person name="Frueling A."/>
            <person name="Brambilla E."/>
            <person name="Klenk H.-P."/>
            <person name="Eisen J.A."/>
        </authorList>
    </citation>
    <scope>NUCLEOTIDE SEQUENCE</scope>
    <source>
        <strain>DSM 1100</strain>
    </source>
</reference>
<evidence type="ECO:0000313" key="11">
    <source>
        <dbReference type="Proteomes" id="UP000008461"/>
    </source>
</evidence>
<dbReference type="EMBL" id="CP002691">
    <property type="protein sequence ID" value="AEE50387.1"/>
    <property type="molecule type" value="Genomic_DNA"/>
</dbReference>
<keyword evidence="4" id="KW-0067">ATP-binding</keyword>
<keyword evidence="5 7" id="KW-1133">Transmembrane helix</keyword>
<dbReference type="eggNOG" id="COG1132">
    <property type="taxonomic scope" value="Bacteria"/>
</dbReference>
<dbReference type="KEGG" id="hhy:Halhy_2514"/>
<dbReference type="InterPro" id="IPR003593">
    <property type="entry name" value="AAA+_ATPase"/>
</dbReference>
<dbReference type="RefSeq" id="WP_013764936.1">
    <property type="nucleotide sequence ID" value="NC_015510.1"/>
</dbReference>
<feature type="transmembrane region" description="Helical" evidence="7">
    <location>
        <begin position="20"/>
        <end position="40"/>
    </location>
</feature>
<feature type="transmembrane region" description="Helical" evidence="7">
    <location>
        <begin position="273"/>
        <end position="292"/>
    </location>
</feature>
<feature type="domain" description="ABC transmembrane type-1" evidence="9">
    <location>
        <begin position="19"/>
        <end position="333"/>
    </location>
</feature>
<keyword evidence="11" id="KW-1185">Reference proteome</keyword>
<keyword evidence="2 7" id="KW-0812">Transmembrane</keyword>
<dbReference type="CDD" id="cd18552">
    <property type="entry name" value="ABC_6TM_MsbA_like"/>
    <property type="match status" value="1"/>
</dbReference>
<evidence type="ECO:0000259" key="9">
    <source>
        <dbReference type="PROSITE" id="PS50929"/>
    </source>
</evidence>
<keyword evidence="3" id="KW-0547">Nucleotide-binding</keyword>
<feature type="transmembrane region" description="Helical" evidence="7">
    <location>
        <begin position="86"/>
        <end position="104"/>
    </location>
</feature>
<keyword evidence="6 7" id="KW-0472">Membrane</keyword>
<dbReference type="Gene3D" id="3.40.50.300">
    <property type="entry name" value="P-loop containing nucleotide triphosphate hydrolases"/>
    <property type="match status" value="1"/>
</dbReference>
<evidence type="ECO:0000256" key="3">
    <source>
        <dbReference type="ARBA" id="ARBA00022741"/>
    </source>
</evidence>
<feature type="transmembrane region" description="Helical" evidence="7">
    <location>
        <begin position="192"/>
        <end position="212"/>
    </location>
</feature>
<evidence type="ECO:0000256" key="5">
    <source>
        <dbReference type="ARBA" id="ARBA00022989"/>
    </source>
</evidence>
<evidence type="ECO:0000256" key="6">
    <source>
        <dbReference type="ARBA" id="ARBA00023136"/>
    </source>
</evidence>
<feature type="domain" description="ABC transporter" evidence="8">
    <location>
        <begin position="367"/>
        <end position="602"/>
    </location>
</feature>
<dbReference type="PROSITE" id="PS50893">
    <property type="entry name" value="ABC_TRANSPORTER_2"/>
    <property type="match status" value="1"/>
</dbReference>
<protein>
    <submittedName>
        <fullName evidence="10">Xenobiotic-transporting ATPase</fullName>
    </submittedName>
</protein>
<accession>F4KXL6</accession>
<gene>
    <name evidence="10" type="ordered locus">Halhy_2514</name>
</gene>
<dbReference type="PANTHER" id="PTHR43394:SF1">
    <property type="entry name" value="ATP-BINDING CASSETTE SUB-FAMILY B MEMBER 10, MITOCHONDRIAL"/>
    <property type="match status" value="1"/>
</dbReference>
<dbReference type="Pfam" id="PF00005">
    <property type="entry name" value="ABC_tran"/>
    <property type="match status" value="1"/>
</dbReference>
<organism evidence="10 11">
    <name type="scientific">Haliscomenobacter hydrossis (strain ATCC 27775 / DSM 1100 / LMG 10767 / O)</name>
    <dbReference type="NCBI Taxonomy" id="760192"/>
    <lineage>
        <taxon>Bacteria</taxon>
        <taxon>Pseudomonadati</taxon>
        <taxon>Bacteroidota</taxon>
        <taxon>Saprospiria</taxon>
        <taxon>Saprospirales</taxon>
        <taxon>Haliscomenobacteraceae</taxon>
        <taxon>Haliscomenobacter</taxon>
    </lineage>
</organism>
<dbReference type="InterPro" id="IPR003439">
    <property type="entry name" value="ABC_transporter-like_ATP-bd"/>
</dbReference>
<evidence type="ECO:0000256" key="1">
    <source>
        <dbReference type="ARBA" id="ARBA00004651"/>
    </source>
</evidence>
<dbReference type="STRING" id="760192.Halhy_2514"/>
<sequence>MSSFWRLLSFLRKYRANVALSIASNILMAVFNVASIPLLIPLLDIIFQKNVQALPVPVWSWSADGLRAQLNYQISHLIQTQGQEGALIRICAVILLVFFCKNLFNYLAMFFMAPARNGIVRDVREQLFSKILVLPLGYFSEERKGDLMSRITADVQEIEWSILNALESIFREPIIITLSLIFMLYVSPVLTGFVFILILFSAVIIGGIGRTLRKSSSKVQERLGTIVSIVEEAISGLRIIKGFNAEKYQETKFNRENNDYRRMQTRMLWRRDLASPLSEFLGIAVVSVLLWFGSRMVFKGSIEASTFISFLYAFFSVLNPAKAFSRGLYDVQRGIAAMQRVEHILNAPVLIEEKPDPTPFQTFEKGIEYRNVSFHYRNADEPVLQNINLNIHKGKLVALVGASGAGKSTMADLLPRFYDVSEGGIYIDGINIKDLTLQDLRNQLGIVSQEAILFNDSIYNNIVFGLKDVTPEDVERAAKIANAHNFIVATENGYQTNIGDRGSKLSGGQRQRLTIARAVLKNPPILILDEATSALDSESEKLVQEALLNLMKDRTSLVIAHRLSTVQYADEIIVMRAGRIVERGSHAELLEKNGEYRKLVELQAMA</sequence>
<dbReference type="InterPro" id="IPR011527">
    <property type="entry name" value="ABC1_TM_dom"/>
</dbReference>
<dbReference type="FunFam" id="3.40.50.300:FF:000218">
    <property type="entry name" value="Multidrug ABC transporter ATP-binding protein"/>
    <property type="match status" value="1"/>
</dbReference>
<name>F4KXL6_HALH1</name>
<proteinExistence type="predicted"/>
<dbReference type="PROSITE" id="PS00211">
    <property type="entry name" value="ABC_TRANSPORTER_1"/>
    <property type="match status" value="1"/>
</dbReference>
<comment type="subcellular location">
    <subcellularLocation>
        <location evidence="1">Cell membrane</location>
        <topology evidence="1">Multi-pass membrane protein</topology>
    </subcellularLocation>
</comment>
<dbReference type="InterPro" id="IPR039421">
    <property type="entry name" value="Type_1_exporter"/>
</dbReference>
<dbReference type="GO" id="GO:0005524">
    <property type="term" value="F:ATP binding"/>
    <property type="evidence" value="ECO:0007669"/>
    <property type="project" value="UniProtKB-KW"/>
</dbReference>
<dbReference type="OrthoDB" id="9780296at2"/>
<dbReference type="SMART" id="SM00382">
    <property type="entry name" value="AAA"/>
    <property type="match status" value="1"/>
</dbReference>
<reference evidence="10 11" key="1">
    <citation type="journal article" date="2011" name="Stand. Genomic Sci.">
        <title>Complete genome sequence of Haliscomenobacter hydrossis type strain (O).</title>
        <authorList>
            <consortium name="US DOE Joint Genome Institute (JGI-PGF)"/>
            <person name="Daligault H."/>
            <person name="Lapidus A."/>
            <person name="Zeytun A."/>
            <person name="Nolan M."/>
            <person name="Lucas S."/>
            <person name="Del Rio T.G."/>
            <person name="Tice H."/>
            <person name="Cheng J.F."/>
            <person name="Tapia R."/>
            <person name="Han C."/>
            <person name="Goodwin L."/>
            <person name="Pitluck S."/>
            <person name="Liolios K."/>
            <person name="Pagani I."/>
            <person name="Ivanova N."/>
            <person name="Huntemann M."/>
            <person name="Mavromatis K."/>
            <person name="Mikhailova N."/>
            <person name="Pati A."/>
            <person name="Chen A."/>
            <person name="Palaniappan K."/>
            <person name="Land M."/>
            <person name="Hauser L."/>
            <person name="Brambilla E.M."/>
            <person name="Rohde M."/>
            <person name="Verbarg S."/>
            <person name="Goker M."/>
            <person name="Bristow J."/>
            <person name="Eisen J.A."/>
            <person name="Markowitz V."/>
            <person name="Hugenholtz P."/>
            <person name="Kyrpides N.C."/>
            <person name="Klenk H.P."/>
            <person name="Woyke T."/>
        </authorList>
    </citation>
    <scope>NUCLEOTIDE SEQUENCE [LARGE SCALE GENOMIC DNA]</scope>
    <source>
        <strain evidence="11">ATCC 27775 / DSM 1100 / LMG 10767 / O</strain>
    </source>
</reference>
<dbReference type="SUPFAM" id="SSF90123">
    <property type="entry name" value="ABC transporter transmembrane region"/>
    <property type="match status" value="1"/>
</dbReference>
<dbReference type="Pfam" id="PF00664">
    <property type="entry name" value="ABC_membrane"/>
    <property type="match status" value="1"/>
</dbReference>
<dbReference type="InterPro" id="IPR027417">
    <property type="entry name" value="P-loop_NTPase"/>
</dbReference>
<evidence type="ECO:0000256" key="2">
    <source>
        <dbReference type="ARBA" id="ARBA00022692"/>
    </source>
</evidence>
<dbReference type="PROSITE" id="PS50929">
    <property type="entry name" value="ABC_TM1F"/>
    <property type="match status" value="1"/>
</dbReference>
<dbReference type="Proteomes" id="UP000008461">
    <property type="component" value="Chromosome"/>
</dbReference>
<dbReference type="GO" id="GO:0015421">
    <property type="term" value="F:ABC-type oligopeptide transporter activity"/>
    <property type="evidence" value="ECO:0007669"/>
    <property type="project" value="TreeGrafter"/>
</dbReference>
<evidence type="ECO:0000256" key="7">
    <source>
        <dbReference type="SAM" id="Phobius"/>
    </source>
</evidence>
<dbReference type="InterPro" id="IPR017871">
    <property type="entry name" value="ABC_transporter-like_CS"/>
</dbReference>
<dbReference type="InterPro" id="IPR036640">
    <property type="entry name" value="ABC1_TM_sf"/>
</dbReference>
<dbReference type="GO" id="GO:0005886">
    <property type="term" value="C:plasma membrane"/>
    <property type="evidence" value="ECO:0007669"/>
    <property type="project" value="UniProtKB-SubCell"/>
</dbReference>
<dbReference type="Gene3D" id="1.20.1560.10">
    <property type="entry name" value="ABC transporter type 1, transmembrane domain"/>
    <property type="match status" value="1"/>
</dbReference>
<evidence type="ECO:0000256" key="4">
    <source>
        <dbReference type="ARBA" id="ARBA00022840"/>
    </source>
</evidence>
<dbReference type="HOGENOM" id="CLU_000604_84_3_10"/>
<dbReference type="PANTHER" id="PTHR43394">
    <property type="entry name" value="ATP-DEPENDENT PERMEASE MDL1, MITOCHONDRIAL"/>
    <property type="match status" value="1"/>
</dbReference>